<evidence type="ECO:0000313" key="1">
    <source>
        <dbReference type="EMBL" id="CAG8812419.1"/>
    </source>
</evidence>
<dbReference type="AlphaFoldDB" id="A0A9N9K584"/>
<proteinExistence type="predicted"/>
<keyword evidence="2" id="KW-1185">Reference proteome</keyword>
<dbReference type="EMBL" id="CAJVPZ010086942">
    <property type="protein sequence ID" value="CAG8812419.1"/>
    <property type="molecule type" value="Genomic_DNA"/>
</dbReference>
<sequence>KIPNTKLKQILKKAKDKKDLIERLTSYDPDYKFIQDNFQDMREKYESNGETMKAIATMWKT</sequence>
<feature type="non-terminal residue" evidence="1">
    <location>
        <position position="1"/>
    </location>
</feature>
<dbReference type="OrthoDB" id="10438734at2759"/>
<comment type="caution">
    <text evidence="1">The sequence shown here is derived from an EMBL/GenBank/DDBJ whole genome shotgun (WGS) entry which is preliminary data.</text>
</comment>
<gene>
    <name evidence="1" type="ORF">RFULGI_LOCUS18904</name>
</gene>
<reference evidence="1" key="1">
    <citation type="submission" date="2021-06" db="EMBL/GenBank/DDBJ databases">
        <authorList>
            <person name="Kallberg Y."/>
            <person name="Tangrot J."/>
            <person name="Rosling A."/>
        </authorList>
    </citation>
    <scope>NUCLEOTIDE SEQUENCE</scope>
    <source>
        <strain evidence="1">IN212</strain>
    </source>
</reference>
<name>A0A9N9K584_9GLOM</name>
<organism evidence="1 2">
    <name type="scientific">Racocetra fulgida</name>
    <dbReference type="NCBI Taxonomy" id="60492"/>
    <lineage>
        <taxon>Eukaryota</taxon>
        <taxon>Fungi</taxon>
        <taxon>Fungi incertae sedis</taxon>
        <taxon>Mucoromycota</taxon>
        <taxon>Glomeromycotina</taxon>
        <taxon>Glomeromycetes</taxon>
        <taxon>Diversisporales</taxon>
        <taxon>Gigasporaceae</taxon>
        <taxon>Racocetra</taxon>
    </lineage>
</organism>
<evidence type="ECO:0000313" key="2">
    <source>
        <dbReference type="Proteomes" id="UP000789396"/>
    </source>
</evidence>
<dbReference type="Proteomes" id="UP000789396">
    <property type="component" value="Unassembled WGS sequence"/>
</dbReference>
<accession>A0A9N9K584</accession>
<feature type="non-terminal residue" evidence="1">
    <location>
        <position position="61"/>
    </location>
</feature>
<protein>
    <submittedName>
        <fullName evidence="1">15816_t:CDS:1</fullName>
    </submittedName>
</protein>